<keyword evidence="9" id="KW-1185">Reference proteome</keyword>
<dbReference type="InterPro" id="IPR007934">
    <property type="entry name" value="AbfB_ABD"/>
</dbReference>
<dbReference type="GO" id="GO:0003677">
    <property type="term" value="F:DNA binding"/>
    <property type="evidence" value="ECO:0007669"/>
    <property type="project" value="UniProtKB-KW"/>
</dbReference>
<feature type="region of interest" description="Disordered" evidence="5">
    <location>
        <begin position="323"/>
        <end position="366"/>
    </location>
</feature>
<dbReference type="Gene3D" id="1.10.10.10">
    <property type="entry name" value="Winged helix-like DNA-binding domain superfamily/Winged helix DNA-binding domain"/>
    <property type="match status" value="1"/>
</dbReference>
<keyword evidence="2" id="KW-0731">Sigma factor</keyword>
<dbReference type="GO" id="GO:0016987">
    <property type="term" value="F:sigma factor activity"/>
    <property type="evidence" value="ECO:0007669"/>
    <property type="project" value="UniProtKB-KW"/>
</dbReference>
<dbReference type="Gene3D" id="1.10.1740.10">
    <property type="match status" value="1"/>
</dbReference>
<dbReference type="InterPro" id="IPR039425">
    <property type="entry name" value="RNA_pol_sigma-70-like"/>
</dbReference>
<dbReference type="GO" id="GO:0046373">
    <property type="term" value="P:L-arabinose metabolic process"/>
    <property type="evidence" value="ECO:0007669"/>
    <property type="project" value="InterPro"/>
</dbReference>
<evidence type="ECO:0000313" key="8">
    <source>
        <dbReference type="EMBL" id="MBB4743001.1"/>
    </source>
</evidence>
<sequence length="520" mass="54226">MTTDMGVTRAGASALVRAAQAGDRAALDELAATHLPMVYAIVRQALDGHPDVDDVTQDIMLRALRQLRSLRSPESFRPWLAAIALRQVGTHQHRADRAAAQLVPLDEAAGMPDAEAAFEGVTDLRADLSAQRRQVQRAGRWLDPDDRRLLSLWWLEVAGRLSRAELARALGITVIHAGVRIQRMRAQLELSRAIVAALDVRPRCGLLAGELSGWDGMPAPRWRKRLARHVRDCPICTRGAGEQVPIDRLLPALVLVPVPAALTASVLAKTTGGAVTAAKLGVAGQLAALSAAHPVVTAVAAGTLVVGAVGGAVVVADPATAPPATVAQTPHPTTIPAPTSAAGAGAPASSAPASSVPATSAPAASTPPTSAAAGLLRFGPVSLSSANAAGRYVTAPGGYGLLTAVGPDDPVAARRQATFQVVAGLNDRTCFSFRSADGRYLRHASWRLRLNPSDGSALFRGDATFCPQAGQPAGSVLLESSNYPGWFLRHRGDELWVDQFDGSPGFRADGSFLVRPALAD</sequence>
<evidence type="ECO:0000313" key="9">
    <source>
        <dbReference type="Proteomes" id="UP000546162"/>
    </source>
</evidence>
<dbReference type="AlphaFoldDB" id="A0A7W7H2W0"/>
<dbReference type="InterPro" id="IPR007627">
    <property type="entry name" value="RNA_pol_sigma70_r2"/>
</dbReference>
<dbReference type="EMBL" id="JACHNB010000001">
    <property type="protein sequence ID" value="MBB4743001.1"/>
    <property type="molecule type" value="Genomic_DNA"/>
</dbReference>
<dbReference type="InterPro" id="IPR013325">
    <property type="entry name" value="RNA_pol_sigma_r2"/>
</dbReference>
<dbReference type="CDD" id="cd23399">
    <property type="entry name" value="beta-trefoil_ABD_ABFB"/>
    <property type="match status" value="1"/>
</dbReference>
<evidence type="ECO:0000259" key="6">
    <source>
        <dbReference type="Pfam" id="PF04542"/>
    </source>
</evidence>
<keyword evidence="4" id="KW-0804">Transcription</keyword>
<feature type="domain" description="RNA polymerase sigma-70 region 2" evidence="6">
    <location>
        <begin position="31"/>
        <end position="94"/>
    </location>
</feature>
<dbReference type="InterPro" id="IPR036195">
    <property type="entry name" value="AbfB_ABD_sf"/>
</dbReference>
<dbReference type="GO" id="GO:0046556">
    <property type="term" value="F:alpha-L-arabinofuranosidase activity"/>
    <property type="evidence" value="ECO:0007669"/>
    <property type="project" value="InterPro"/>
</dbReference>
<comment type="caution">
    <text evidence="8">The sequence shown here is derived from an EMBL/GenBank/DDBJ whole genome shotgun (WGS) entry which is preliminary data.</text>
</comment>
<evidence type="ECO:0000256" key="5">
    <source>
        <dbReference type="SAM" id="MobiDB-lite"/>
    </source>
</evidence>
<dbReference type="RefSeq" id="WP_239177238.1">
    <property type="nucleotide sequence ID" value="NZ_BAABFG010000005.1"/>
</dbReference>
<name>A0A7W7H2W0_9ACTN</name>
<keyword evidence="1" id="KW-0805">Transcription regulation</keyword>
<evidence type="ECO:0000259" key="7">
    <source>
        <dbReference type="Pfam" id="PF05270"/>
    </source>
</evidence>
<dbReference type="SUPFAM" id="SSF110221">
    <property type="entry name" value="AbfB domain"/>
    <property type="match status" value="1"/>
</dbReference>
<dbReference type="Pfam" id="PF05270">
    <property type="entry name" value="AbfB"/>
    <property type="match status" value="1"/>
</dbReference>
<dbReference type="InterPro" id="IPR036388">
    <property type="entry name" value="WH-like_DNA-bd_sf"/>
</dbReference>
<dbReference type="InterPro" id="IPR014284">
    <property type="entry name" value="RNA_pol_sigma-70_dom"/>
</dbReference>
<dbReference type="NCBIfam" id="TIGR02937">
    <property type="entry name" value="sigma70-ECF"/>
    <property type="match status" value="1"/>
</dbReference>
<reference evidence="8 9" key="1">
    <citation type="submission" date="2020-08" db="EMBL/GenBank/DDBJ databases">
        <title>Sequencing the genomes of 1000 actinobacteria strains.</title>
        <authorList>
            <person name="Klenk H.-P."/>
        </authorList>
    </citation>
    <scope>NUCLEOTIDE SEQUENCE [LARGE SCALE GENOMIC DNA]</scope>
    <source>
        <strain evidence="8 9">DSM 45809</strain>
    </source>
</reference>
<evidence type="ECO:0000256" key="4">
    <source>
        <dbReference type="ARBA" id="ARBA00023163"/>
    </source>
</evidence>
<dbReference type="Proteomes" id="UP000546162">
    <property type="component" value="Unassembled WGS sequence"/>
</dbReference>
<dbReference type="PANTHER" id="PTHR43133">
    <property type="entry name" value="RNA POLYMERASE ECF-TYPE SIGMA FACTO"/>
    <property type="match status" value="1"/>
</dbReference>
<dbReference type="GO" id="GO:0006352">
    <property type="term" value="P:DNA-templated transcription initiation"/>
    <property type="evidence" value="ECO:0007669"/>
    <property type="project" value="InterPro"/>
</dbReference>
<accession>A0A7W7H2W0</accession>
<organism evidence="8 9">
    <name type="scientific">Actinoplanes octamycinicus</name>
    <dbReference type="NCBI Taxonomy" id="135948"/>
    <lineage>
        <taxon>Bacteria</taxon>
        <taxon>Bacillati</taxon>
        <taxon>Actinomycetota</taxon>
        <taxon>Actinomycetes</taxon>
        <taxon>Micromonosporales</taxon>
        <taxon>Micromonosporaceae</taxon>
        <taxon>Actinoplanes</taxon>
    </lineage>
</organism>
<dbReference type="PANTHER" id="PTHR43133:SF8">
    <property type="entry name" value="RNA POLYMERASE SIGMA FACTOR HI_1459-RELATED"/>
    <property type="match status" value="1"/>
</dbReference>
<keyword evidence="3" id="KW-0238">DNA-binding</keyword>
<gene>
    <name evidence="8" type="ORF">BJY16_006460</name>
</gene>
<proteinExistence type="predicted"/>
<dbReference type="SUPFAM" id="SSF88946">
    <property type="entry name" value="Sigma2 domain of RNA polymerase sigma factors"/>
    <property type="match status" value="1"/>
</dbReference>
<dbReference type="Pfam" id="PF04542">
    <property type="entry name" value="Sigma70_r2"/>
    <property type="match status" value="1"/>
</dbReference>
<dbReference type="Gene3D" id="2.80.10.50">
    <property type="match status" value="1"/>
</dbReference>
<evidence type="ECO:0000256" key="2">
    <source>
        <dbReference type="ARBA" id="ARBA00023082"/>
    </source>
</evidence>
<protein>
    <submittedName>
        <fullName evidence="8">RNA polymerase sigma factor (Sigma-70 family)</fullName>
    </submittedName>
</protein>
<feature type="domain" description="Alpha-L-arabinofuranosidase B arabinose-binding" evidence="7">
    <location>
        <begin position="382"/>
        <end position="514"/>
    </location>
</feature>
<evidence type="ECO:0000256" key="3">
    <source>
        <dbReference type="ARBA" id="ARBA00023125"/>
    </source>
</evidence>
<evidence type="ECO:0000256" key="1">
    <source>
        <dbReference type="ARBA" id="ARBA00023015"/>
    </source>
</evidence>